<reference evidence="8 9" key="1">
    <citation type="submission" date="2015-03" db="EMBL/GenBank/DDBJ databases">
        <title>Comparative analysis of the OM43 clade including a novel species from Red Sea uncovers genomic and metabolic diversity among marine methylotrophs.</title>
        <authorList>
            <person name="Jimenez-Infante F."/>
            <person name="Ngugi D.K."/>
            <person name="Vinu M."/>
            <person name="Alam I."/>
            <person name="Kamau A."/>
            <person name="Blom J."/>
            <person name="Bajic V.B."/>
            <person name="Stingl U."/>
        </authorList>
    </citation>
    <scope>NUCLEOTIDE SEQUENCE [LARGE SCALE GENOMIC DNA]</scope>
    <source>
        <strain evidence="8 9">MBRSH7</strain>
    </source>
</reference>
<dbReference type="Pfam" id="PF00005">
    <property type="entry name" value="ABC_tran"/>
    <property type="match status" value="1"/>
</dbReference>
<keyword evidence="6 8" id="KW-0067">ATP-binding</keyword>
<dbReference type="InterPro" id="IPR003593">
    <property type="entry name" value="AAA+_ATPase"/>
</dbReference>
<feature type="domain" description="ABC transporter" evidence="7">
    <location>
        <begin position="7"/>
        <end position="236"/>
    </location>
</feature>
<dbReference type="EMBL" id="CP011002">
    <property type="protein sequence ID" value="AKO65648.1"/>
    <property type="molecule type" value="Genomic_DNA"/>
</dbReference>
<accession>A0A0H4J1K8</accession>
<proteinExistence type="inferred from homology"/>
<keyword evidence="4" id="KW-0472">Membrane</keyword>
<dbReference type="InterPro" id="IPR003439">
    <property type="entry name" value="ABC_transporter-like_ATP-bd"/>
</dbReference>
<keyword evidence="2" id="KW-0813">Transport</keyword>
<name>A0A0H4J1K8_9PROT</name>
<comment type="similarity">
    <text evidence="1">Belongs to the ABC transporter superfamily.</text>
</comment>
<dbReference type="InterPro" id="IPR027417">
    <property type="entry name" value="P-loop_NTPase"/>
</dbReference>
<dbReference type="GO" id="GO:0005524">
    <property type="term" value="F:ATP binding"/>
    <property type="evidence" value="ECO:0007669"/>
    <property type="project" value="UniProtKB-KW"/>
</dbReference>
<evidence type="ECO:0000256" key="4">
    <source>
        <dbReference type="ARBA" id="ARBA00022475"/>
    </source>
</evidence>
<dbReference type="PROSITE" id="PS00211">
    <property type="entry name" value="ABC_TRANSPORTER_1"/>
    <property type="match status" value="1"/>
</dbReference>
<dbReference type="InterPro" id="IPR017871">
    <property type="entry name" value="ABC_transporter-like_CS"/>
</dbReference>
<dbReference type="PROSITE" id="PS50893">
    <property type="entry name" value="ABC_TRANSPORTER_2"/>
    <property type="match status" value="1"/>
</dbReference>
<dbReference type="PANTHER" id="PTHR42711">
    <property type="entry name" value="ABC TRANSPORTER ATP-BINDING PROTEIN"/>
    <property type="match status" value="1"/>
</dbReference>
<evidence type="ECO:0000256" key="5">
    <source>
        <dbReference type="ARBA" id="ARBA00022741"/>
    </source>
</evidence>
<dbReference type="SMART" id="SM00382">
    <property type="entry name" value="AAA"/>
    <property type="match status" value="1"/>
</dbReference>
<dbReference type="GO" id="GO:0016887">
    <property type="term" value="F:ATP hydrolysis activity"/>
    <property type="evidence" value="ECO:0007669"/>
    <property type="project" value="InterPro"/>
</dbReference>
<dbReference type="AlphaFoldDB" id="A0A0H4J1K8"/>
<evidence type="ECO:0000256" key="1">
    <source>
        <dbReference type="ARBA" id="ARBA00005417"/>
    </source>
</evidence>
<keyword evidence="4" id="KW-1003">Cell membrane</keyword>
<evidence type="ECO:0000256" key="2">
    <source>
        <dbReference type="ARBA" id="ARBA00022448"/>
    </source>
</evidence>
<protein>
    <submittedName>
        <fullName evidence="8">ABC transporter ATP-binding protein</fullName>
    </submittedName>
</protein>
<gene>
    <name evidence="8" type="ORF">VI33_02605</name>
</gene>
<dbReference type="Proteomes" id="UP000066549">
    <property type="component" value="Chromosome"/>
</dbReference>
<sequence length="305" mass="34614">MKMKKAIVFKNIKKTYGTYEAVKGINLSIEQGEFFGLLGPNGAGKSTLINMLAGIVKPTSGTIKAMGFDVEKQYQESRHSLGIVPQELVFDPFFNVREMLRFQAGYFGKGKENYDWIDEVLEKLDLHDKASTNMRKLSGGMKRRALIAQALAHRPPIIVLDEPTAGVDVELRQRLWEFMKELNSQGHTIVLTTHYLEEAENLCGRIAMVNHGKLVALDNTKKLIRNNSSKNLNIKIDKKDKGKILKTLKGFDVLIEDEMLTITLEKIDELNCIITLLKKNKVNFFDIQTTEPDLEKVFLQITKND</sequence>
<evidence type="ECO:0000313" key="8">
    <source>
        <dbReference type="EMBL" id="AKO65648.1"/>
    </source>
</evidence>
<dbReference type="Gene3D" id="3.40.50.300">
    <property type="entry name" value="P-loop containing nucleotide triphosphate hydrolases"/>
    <property type="match status" value="1"/>
</dbReference>
<keyword evidence="9" id="KW-1185">Reference proteome</keyword>
<keyword evidence="3" id="KW-0536">Nodulation</keyword>
<evidence type="ECO:0000259" key="7">
    <source>
        <dbReference type="PROSITE" id="PS50893"/>
    </source>
</evidence>
<dbReference type="PANTHER" id="PTHR42711:SF5">
    <property type="entry name" value="ABC TRANSPORTER ATP-BINDING PROTEIN NATA"/>
    <property type="match status" value="1"/>
</dbReference>
<organism evidence="8 9">
    <name type="scientific">Methylophilales bacterium MBRS-H7</name>
    <dbReference type="NCBI Taxonomy" id="1623450"/>
    <lineage>
        <taxon>Bacteria</taxon>
        <taxon>Pseudomonadati</taxon>
        <taxon>Pseudomonadota</taxon>
        <taxon>Betaproteobacteria</taxon>
        <taxon>Nitrosomonadales</taxon>
        <taxon>OM43 clade</taxon>
    </lineage>
</organism>
<keyword evidence="5" id="KW-0547">Nucleotide-binding</keyword>
<evidence type="ECO:0000256" key="6">
    <source>
        <dbReference type="ARBA" id="ARBA00022840"/>
    </source>
</evidence>
<evidence type="ECO:0000313" key="9">
    <source>
        <dbReference type="Proteomes" id="UP000066549"/>
    </source>
</evidence>
<dbReference type="InterPro" id="IPR050763">
    <property type="entry name" value="ABC_transporter_ATP-binding"/>
</dbReference>
<dbReference type="SUPFAM" id="SSF52540">
    <property type="entry name" value="P-loop containing nucleoside triphosphate hydrolases"/>
    <property type="match status" value="1"/>
</dbReference>
<evidence type="ECO:0000256" key="3">
    <source>
        <dbReference type="ARBA" id="ARBA00022458"/>
    </source>
</evidence>
<dbReference type="PATRIC" id="fig|1623450.3.peg.515"/>